<dbReference type="Proteomes" id="UP000663840">
    <property type="component" value="Unassembled WGS sequence"/>
</dbReference>
<reference evidence="1" key="1">
    <citation type="submission" date="2021-01" db="EMBL/GenBank/DDBJ databases">
        <authorList>
            <person name="Kaushik A."/>
        </authorList>
    </citation>
    <scope>NUCLEOTIDE SEQUENCE</scope>
    <source>
        <strain evidence="1">AG1-1A</strain>
    </source>
</reference>
<protein>
    <recommendedName>
        <fullName evidence="3">NADH dehydrogenase (Ubiquinone) complex I, assembly factor 6</fullName>
    </recommendedName>
</protein>
<comment type="caution">
    <text evidence="1">The sequence shown here is derived from an EMBL/GenBank/DDBJ whole genome shotgun (WGS) entry which is preliminary data.</text>
</comment>
<sequence>MSLFTGSHSRRALLTSKTFCGQGSFIDLAQKCRFMATGNSGVGVGGTNEANAYCRELVRKHDYESYLCSYFYPRAAQPGYFALRAFNVELAMIRESVSRPIIGKMRMQFWRDAIKSIGDDRPMKHPIAIALHEASQNAKLSPYYLKRMVDAREEDLDRESHTTLEGVTQYAESTSSTLLYLLLGLLHQNHSDTLAHAASHIGVASSLATLLRALPFHAANRRMIIPVEITAKHGVRHEEVFRTGGGAQGIDDAVFEFATVANDHILTARDAFKDSGVPSQAMPVFLSAVPVASFLSRLEQVNFDAFAPQLQTKSWRLPLGIWRASRTRKF</sequence>
<dbReference type="AlphaFoldDB" id="A0A8H3CJN4"/>
<dbReference type="SUPFAM" id="SSF48576">
    <property type="entry name" value="Terpenoid synthases"/>
    <property type="match status" value="1"/>
</dbReference>
<dbReference type="Gene3D" id="1.10.600.10">
    <property type="entry name" value="Farnesyl Diphosphate Synthase"/>
    <property type="match status" value="1"/>
</dbReference>
<dbReference type="InterPro" id="IPR008949">
    <property type="entry name" value="Isoprenoid_synthase_dom_sf"/>
</dbReference>
<organism evidence="1 2">
    <name type="scientific">Rhizoctonia solani</name>
    <dbReference type="NCBI Taxonomy" id="456999"/>
    <lineage>
        <taxon>Eukaryota</taxon>
        <taxon>Fungi</taxon>
        <taxon>Dikarya</taxon>
        <taxon>Basidiomycota</taxon>
        <taxon>Agaricomycotina</taxon>
        <taxon>Agaricomycetes</taxon>
        <taxon>Cantharellales</taxon>
        <taxon>Ceratobasidiaceae</taxon>
        <taxon>Rhizoctonia</taxon>
    </lineage>
</organism>
<name>A0A8H3CJN4_9AGAM</name>
<dbReference type="InterPro" id="IPR002060">
    <property type="entry name" value="Squ/phyt_synthse"/>
</dbReference>
<dbReference type="EMBL" id="CAJMWR010004142">
    <property type="protein sequence ID" value="CAE6486136.1"/>
    <property type="molecule type" value="Genomic_DNA"/>
</dbReference>
<dbReference type="Pfam" id="PF00494">
    <property type="entry name" value="SQS_PSY"/>
    <property type="match status" value="1"/>
</dbReference>
<accession>A0A8H3CJN4</accession>
<evidence type="ECO:0000313" key="2">
    <source>
        <dbReference type="Proteomes" id="UP000663840"/>
    </source>
</evidence>
<evidence type="ECO:0000313" key="1">
    <source>
        <dbReference type="EMBL" id="CAE6486136.1"/>
    </source>
</evidence>
<gene>
    <name evidence="1" type="ORF">RDB_LOCUS141245</name>
</gene>
<proteinExistence type="predicted"/>
<evidence type="ECO:0008006" key="3">
    <source>
        <dbReference type="Google" id="ProtNLM"/>
    </source>
</evidence>